<name>A0AAU9QX88_9VIBR</name>
<accession>A0AAU9QX88</accession>
<reference evidence="1" key="1">
    <citation type="submission" date="2022-01" db="EMBL/GenBank/DDBJ databases">
        <authorList>
            <person name="Lagorce A."/>
        </authorList>
    </citation>
    <scope>NUCLEOTIDE SEQUENCE</scope>
    <source>
        <strain evidence="1">Th15_F1_A12</strain>
    </source>
</reference>
<dbReference type="EMBL" id="CAKMUD010000105">
    <property type="protein sequence ID" value="CAH1601844.1"/>
    <property type="molecule type" value="Genomic_DNA"/>
</dbReference>
<evidence type="ECO:0000313" key="1">
    <source>
        <dbReference type="EMBL" id="CAH1601844.1"/>
    </source>
</evidence>
<dbReference type="AlphaFoldDB" id="A0AAU9QX88"/>
<organism evidence="1 2">
    <name type="scientific">Vibrio jasicida</name>
    <dbReference type="NCBI Taxonomy" id="766224"/>
    <lineage>
        <taxon>Bacteria</taxon>
        <taxon>Pseudomonadati</taxon>
        <taxon>Pseudomonadota</taxon>
        <taxon>Gammaproteobacteria</taxon>
        <taxon>Vibrionales</taxon>
        <taxon>Vibrionaceae</taxon>
        <taxon>Vibrio</taxon>
    </lineage>
</organism>
<sequence>MRTNSVTSAIQASNIEPPGMNQYQNLIALAPLNMSKYLVSFSDFASIHIGSMIEH</sequence>
<protein>
    <submittedName>
        <fullName evidence="1">Uncharacterized protein</fullName>
    </submittedName>
</protein>
<dbReference type="Proteomes" id="UP001295462">
    <property type="component" value="Unassembled WGS sequence"/>
</dbReference>
<gene>
    <name evidence="1" type="ORF">THF1A12_50258</name>
</gene>
<comment type="caution">
    <text evidence="1">The sequence shown here is derived from an EMBL/GenBank/DDBJ whole genome shotgun (WGS) entry which is preliminary data.</text>
</comment>
<proteinExistence type="predicted"/>
<evidence type="ECO:0000313" key="2">
    <source>
        <dbReference type="Proteomes" id="UP001295462"/>
    </source>
</evidence>